<feature type="compositionally biased region" description="Basic and acidic residues" evidence="1">
    <location>
        <begin position="112"/>
        <end position="123"/>
    </location>
</feature>
<evidence type="ECO:0000313" key="4">
    <source>
        <dbReference type="Proteomes" id="UP001212841"/>
    </source>
</evidence>
<protein>
    <submittedName>
        <fullName evidence="3">Uncharacterized protein</fullName>
    </submittedName>
</protein>
<proteinExistence type="predicted"/>
<organism evidence="3 4">
    <name type="scientific">Rhizophlyctis rosea</name>
    <dbReference type="NCBI Taxonomy" id="64517"/>
    <lineage>
        <taxon>Eukaryota</taxon>
        <taxon>Fungi</taxon>
        <taxon>Fungi incertae sedis</taxon>
        <taxon>Chytridiomycota</taxon>
        <taxon>Chytridiomycota incertae sedis</taxon>
        <taxon>Chytridiomycetes</taxon>
        <taxon>Rhizophlyctidales</taxon>
        <taxon>Rhizophlyctidaceae</taxon>
        <taxon>Rhizophlyctis</taxon>
    </lineage>
</organism>
<feature type="transmembrane region" description="Helical" evidence="2">
    <location>
        <begin position="216"/>
        <end position="236"/>
    </location>
</feature>
<dbReference type="AlphaFoldDB" id="A0AAD5X8R3"/>
<keyword evidence="2" id="KW-1133">Transmembrane helix</keyword>
<feature type="transmembrane region" description="Helical" evidence="2">
    <location>
        <begin position="50"/>
        <end position="72"/>
    </location>
</feature>
<dbReference type="Proteomes" id="UP001212841">
    <property type="component" value="Unassembled WGS sequence"/>
</dbReference>
<keyword evidence="4" id="KW-1185">Reference proteome</keyword>
<gene>
    <name evidence="3" type="ORF">HK097_010780</name>
</gene>
<dbReference type="EMBL" id="JADGJD010000083">
    <property type="protein sequence ID" value="KAJ3055354.1"/>
    <property type="molecule type" value="Genomic_DNA"/>
</dbReference>
<keyword evidence="2" id="KW-0472">Membrane</keyword>
<comment type="caution">
    <text evidence="3">The sequence shown here is derived from an EMBL/GenBank/DDBJ whole genome shotgun (WGS) entry which is preliminary data.</text>
</comment>
<feature type="compositionally biased region" description="Basic and acidic residues" evidence="1">
    <location>
        <begin position="94"/>
        <end position="104"/>
    </location>
</feature>
<keyword evidence="2" id="KW-0812">Transmembrane</keyword>
<feature type="transmembrane region" description="Helical" evidence="2">
    <location>
        <begin position="256"/>
        <end position="276"/>
    </location>
</feature>
<name>A0AAD5X8R3_9FUNG</name>
<evidence type="ECO:0000256" key="1">
    <source>
        <dbReference type="SAM" id="MobiDB-lite"/>
    </source>
</evidence>
<sequence length="296" mass="32445">MAGIPDFKATASADGKAFSSDDYSFNLFYETFFGVTGKVIVMRIHDQGPFIIAAFMSIVLEAAGRIWNAYAFRQRSEKRRKGIVPFDVDWESMPRKKESEKDGNGENPDISDVEKSRMDPRPDNARIGVMASFEMLADLTMEKGFGDGSVSTAAKQPPGTALPSTHATHIAWGTRTIAADQASWISRAGTVIALAVFIVPEQTWWTCDGYITPAELAWRSCLILAAASIVDILVYRWEAEITGVDWTTIPYPRAHWQVYGIAVVMVMSSGVGGILVTEAGLFRENQCLGAEMAAMP</sequence>
<feature type="region of interest" description="Disordered" evidence="1">
    <location>
        <begin position="94"/>
        <end position="123"/>
    </location>
</feature>
<evidence type="ECO:0000256" key="2">
    <source>
        <dbReference type="SAM" id="Phobius"/>
    </source>
</evidence>
<reference evidence="3" key="1">
    <citation type="submission" date="2020-05" db="EMBL/GenBank/DDBJ databases">
        <title>Phylogenomic resolution of chytrid fungi.</title>
        <authorList>
            <person name="Stajich J.E."/>
            <person name="Amses K."/>
            <person name="Simmons R."/>
            <person name="Seto K."/>
            <person name="Myers J."/>
            <person name="Bonds A."/>
            <person name="Quandt C.A."/>
            <person name="Barry K."/>
            <person name="Liu P."/>
            <person name="Grigoriev I."/>
            <person name="Longcore J.E."/>
            <person name="James T.Y."/>
        </authorList>
    </citation>
    <scope>NUCLEOTIDE SEQUENCE</scope>
    <source>
        <strain evidence="3">JEL0318</strain>
    </source>
</reference>
<accession>A0AAD5X8R3</accession>
<evidence type="ECO:0000313" key="3">
    <source>
        <dbReference type="EMBL" id="KAJ3055354.1"/>
    </source>
</evidence>